<evidence type="ECO:0000313" key="3">
    <source>
        <dbReference type="EMBL" id="TSA86011.1"/>
    </source>
</evidence>
<dbReference type="EMBL" id="VKGC01000004">
    <property type="protein sequence ID" value="TSA86011.1"/>
    <property type="molecule type" value="Genomic_DNA"/>
</dbReference>
<organism evidence="3 4">
    <name type="scientific">Helicobacter mehlei</name>
    <dbReference type="NCBI Taxonomy" id="2316080"/>
    <lineage>
        <taxon>Bacteria</taxon>
        <taxon>Pseudomonadati</taxon>
        <taxon>Campylobacterota</taxon>
        <taxon>Epsilonproteobacteria</taxon>
        <taxon>Campylobacterales</taxon>
        <taxon>Helicobacteraceae</taxon>
        <taxon>Helicobacter</taxon>
    </lineage>
</organism>
<gene>
    <name evidence="3" type="ORF">FNE76_02700</name>
</gene>
<feature type="compositionally biased region" description="Basic and acidic residues" evidence="1">
    <location>
        <begin position="155"/>
        <end position="164"/>
    </location>
</feature>
<feature type="chain" id="PRO_5022108234" evidence="2">
    <location>
        <begin position="21"/>
        <end position="205"/>
    </location>
</feature>
<feature type="compositionally biased region" description="Basic and acidic residues" evidence="1">
    <location>
        <begin position="138"/>
        <end position="148"/>
    </location>
</feature>
<evidence type="ECO:0000256" key="1">
    <source>
        <dbReference type="SAM" id="MobiDB-lite"/>
    </source>
</evidence>
<comment type="caution">
    <text evidence="3">The sequence shown here is derived from an EMBL/GenBank/DDBJ whole genome shotgun (WGS) entry which is preliminary data.</text>
</comment>
<dbReference type="OrthoDB" id="5324360at2"/>
<feature type="compositionally biased region" description="Basic and acidic residues" evidence="1">
    <location>
        <begin position="173"/>
        <end position="185"/>
    </location>
</feature>
<protein>
    <submittedName>
        <fullName evidence="3">DUF1104 domain-containing protein</fullName>
    </submittedName>
</protein>
<dbReference type="Gene3D" id="1.20.120.1430">
    <property type="entry name" value="HP0721 helical bundle"/>
    <property type="match status" value="1"/>
</dbReference>
<dbReference type="InterPro" id="IPR038310">
    <property type="entry name" value="DUF1104_sf"/>
</dbReference>
<dbReference type="RefSeq" id="WP_120947888.1">
    <property type="nucleotide sequence ID" value="NZ_QXQP01000001.1"/>
</dbReference>
<reference evidence="3" key="1">
    <citation type="submission" date="2019-07" db="EMBL/GenBank/DDBJ databases">
        <title>Helicobacter labacensis sp. nov., Helicobacter mehlei sp. nov. and Helicobacter vulpis sp. nov., isolated from gastric mucosa of red fox (Vulpis vulpis).</title>
        <authorList>
            <person name="Kusar D."/>
            <person name="Gruntar I."/>
            <person name="Pate M."/>
            <person name="Zajc U."/>
            <person name="Ocepek M."/>
        </authorList>
    </citation>
    <scope>NUCLEOTIDE SEQUENCE [LARGE SCALE GENOMIC DNA]</scope>
    <source>
        <strain evidence="3">L8b</strain>
    </source>
</reference>
<dbReference type="Pfam" id="PF06518">
    <property type="entry name" value="DUF1104"/>
    <property type="match status" value="1"/>
</dbReference>
<reference evidence="3" key="2">
    <citation type="submission" date="2019-07" db="EMBL/GenBank/DDBJ databases">
        <authorList>
            <person name="Papic B."/>
        </authorList>
    </citation>
    <scope>NUCLEOTIDE SEQUENCE [LARGE SCALE GENOMIC DNA]</scope>
    <source>
        <strain evidence="3">L8b</strain>
    </source>
</reference>
<dbReference type="Proteomes" id="UP000319322">
    <property type="component" value="Unassembled WGS sequence"/>
</dbReference>
<keyword evidence="4" id="KW-1185">Reference proteome</keyword>
<accession>A0A553V1C1</accession>
<sequence>MRRFLGIFLMGMLSLGVANAKDYSSLSGPELLKLAGKVPAEDALDLRAAVHKHVESLKTAKAKNSFKWKFKQAAEAHFKKMKKKDFVAMREEIRKEFESATKEHSPDELKEMGLAGVHVCKGEVRKVWCASKKKRGAHKEGAHKEGKAHGHHGGHHEGGHKGMEKSGTGKGGSMEHMEHGDKEMPKAPAKSGGAGEQAPKSEAQH</sequence>
<name>A0A553V1C1_9HELI</name>
<proteinExistence type="predicted"/>
<keyword evidence="2" id="KW-0732">Signal</keyword>
<feature type="region of interest" description="Disordered" evidence="1">
    <location>
        <begin position="133"/>
        <end position="205"/>
    </location>
</feature>
<feature type="signal peptide" evidence="2">
    <location>
        <begin position="1"/>
        <end position="20"/>
    </location>
</feature>
<dbReference type="InterPro" id="IPR009488">
    <property type="entry name" value="DUF1104"/>
</dbReference>
<dbReference type="AlphaFoldDB" id="A0A553V1C1"/>
<evidence type="ECO:0000256" key="2">
    <source>
        <dbReference type="SAM" id="SignalP"/>
    </source>
</evidence>
<evidence type="ECO:0000313" key="4">
    <source>
        <dbReference type="Proteomes" id="UP000319322"/>
    </source>
</evidence>